<protein>
    <recommendedName>
        <fullName evidence="4">Serine acetyltransferase</fullName>
        <ecNumber evidence="4">2.3.1.30</ecNumber>
    </recommendedName>
</protein>
<dbReference type="RefSeq" id="WP_386061070.1">
    <property type="nucleotide sequence ID" value="NZ_JBHLTQ010000002.1"/>
</dbReference>
<evidence type="ECO:0000256" key="2">
    <source>
        <dbReference type="ARBA" id="ARBA00022679"/>
    </source>
</evidence>
<sequence length="177" mass="19828">MSSFKDTLKKIKRDHPKPNATIWDCLITMFINPSYNVLFNYRLGQYWYTSNFRIFKLMASRMRMKLIFKRNCDISYLAKIGEKLKLVHPVGVVIGESEIGDNVIIFQNVTLGSDGKKGKEKSYPKIKDNAIIYSNAVILGGITIGHNAIVAASSVVNIDVPDNMVAIGVPCKIVEKS</sequence>
<dbReference type="InterPro" id="IPR011004">
    <property type="entry name" value="Trimer_LpxA-like_sf"/>
</dbReference>
<comment type="similarity">
    <text evidence="1 4">Belongs to the transferase hexapeptide repeat family.</text>
</comment>
<dbReference type="PANTHER" id="PTHR42811">
    <property type="entry name" value="SERINE ACETYLTRANSFERASE"/>
    <property type="match status" value="1"/>
</dbReference>
<dbReference type="EMBL" id="JBHLTQ010000002">
    <property type="protein sequence ID" value="MFC0604078.1"/>
    <property type="molecule type" value="Genomic_DNA"/>
</dbReference>
<name>A0ABV6Q720_9FLAO</name>
<comment type="caution">
    <text evidence="5">The sequence shown here is derived from an EMBL/GenBank/DDBJ whole genome shotgun (WGS) entry which is preliminary data.</text>
</comment>
<evidence type="ECO:0000256" key="1">
    <source>
        <dbReference type="ARBA" id="ARBA00007274"/>
    </source>
</evidence>
<dbReference type="Pfam" id="PF00132">
    <property type="entry name" value="Hexapep"/>
    <property type="match status" value="1"/>
</dbReference>
<gene>
    <name evidence="5" type="ORF">ACFFGA_05900</name>
</gene>
<dbReference type="InterPro" id="IPR045304">
    <property type="entry name" value="LbH_SAT"/>
</dbReference>
<dbReference type="Proteomes" id="UP001589832">
    <property type="component" value="Unassembled WGS sequence"/>
</dbReference>
<dbReference type="InterPro" id="IPR001451">
    <property type="entry name" value="Hexapep"/>
</dbReference>
<dbReference type="CDD" id="cd03354">
    <property type="entry name" value="LbH_SAT"/>
    <property type="match status" value="1"/>
</dbReference>
<dbReference type="EC" id="2.3.1.30" evidence="4"/>
<evidence type="ECO:0000313" key="6">
    <source>
        <dbReference type="Proteomes" id="UP001589832"/>
    </source>
</evidence>
<proteinExistence type="inferred from homology"/>
<evidence type="ECO:0000256" key="3">
    <source>
        <dbReference type="ARBA" id="ARBA00023315"/>
    </source>
</evidence>
<dbReference type="PIRSF" id="PIRSF000441">
    <property type="entry name" value="CysE"/>
    <property type="match status" value="1"/>
</dbReference>
<organism evidence="5 6">
    <name type="scientific">Winogradskyella pulchriflava</name>
    <dbReference type="NCBI Taxonomy" id="1110688"/>
    <lineage>
        <taxon>Bacteria</taxon>
        <taxon>Pseudomonadati</taxon>
        <taxon>Bacteroidota</taxon>
        <taxon>Flavobacteriia</taxon>
        <taxon>Flavobacteriales</taxon>
        <taxon>Flavobacteriaceae</taxon>
        <taxon>Winogradskyella</taxon>
    </lineage>
</organism>
<dbReference type="InterPro" id="IPR005881">
    <property type="entry name" value="Ser_O-AcTrfase"/>
</dbReference>
<dbReference type="GO" id="GO:0009001">
    <property type="term" value="F:serine O-acetyltransferase activity"/>
    <property type="evidence" value="ECO:0007669"/>
    <property type="project" value="UniProtKB-EC"/>
</dbReference>
<evidence type="ECO:0000256" key="4">
    <source>
        <dbReference type="PIRNR" id="PIRNR000441"/>
    </source>
</evidence>
<dbReference type="SUPFAM" id="SSF51161">
    <property type="entry name" value="Trimeric LpxA-like enzymes"/>
    <property type="match status" value="1"/>
</dbReference>
<keyword evidence="6" id="KW-1185">Reference proteome</keyword>
<comment type="catalytic activity">
    <reaction evidence="4">
        <text>L-serine + acetyl-CoA = O-acetyl-L-serine + CoA</text>
        <dbReference type="Rhea" id="RHEA:24560"/>
        <dbReference type="ChEBI" id="CHEBI:33384"/>
        <dbReference type="ChEBI" id="CHEBI:57287"/>
        <dbReference type="ChEBI" id="CHEBI:57288"/>
        <dbReference type="ChEBI" id="CHEBI:58340"/>
        <dbReference type="EC" id="2.3.1.30"/>
    </reaction>
</comment>
<reference evidence="5 6" key="1">
    <citation type="submission" date="2024-09" db="EMBL/GenBank/DDBJ databases">
        <authorList>
            <person name="Sun Q."/>
            <person name="Mori K."/>
        </authorList>
    </citation>
    <scope>NUCLEOTIDE SEQUENCE [LARGE SCALE GENOMIC DNA]</scope>
    <source>
        <strain evidence="5 6">NCAIM B.02481</strain>
    </source>
</reference>
<dbReference type="Gene3D" id="2.160.10.10">
    <property type="entry name" value="Hexapeptide repeat proteins"/>
    <property type="match status" value="1"/>
</dbReference>
<keyword evidence="3 4" id="KW-0012">Acyltransferase</keyword>
<keyword evidence="2 4" id="KW-0808">Transferase</keyword>
<accession>A0ABV6Q720</accession>
<evidence type="ECO:0000313" key="5">
    <source>
        <dbReference type="EMBL" id="MFC0604078.1"/>
    </source>
</evidence>